<dbReference type="PANTHER" id="PTHR39087">
    <property type="entry name" value="UPF0104 MEMBRANE PROTEIN MJ1595"/>
    <property type="match status" value="1"/>
</dbReference>
<feature type="transmembrane region" description="Helical" evidence="6">
    <location>
        <begin position="45"/>
        <end position="66"/>
    </location>
</feature>
<keyword evidence="2" id="KW-1003">Cell membrane</keyword>
<evidence type="ECO:0000256" key="4">
    <source>
        <dbReference type="ARBA" id="ARBA00022989"/>
    </source>
</evidence>
<dbReference type="PANTHER" id="PTHR39087:SF2">
    <property type="entry name" value="UPF0104 MEMBRANE PROTEIN MJ1595"/>
    <property type="match status" value="1"/>
</dbReference>
<comment type="caution">
    <text evidence="7">The sequence shown here is derived from an EMBL/GenBank/DDBJ whole genome shotgun (WGS) entry which is preliminary data.</text>
</comment>
<evidence type="ECO:0000256" key="6">
    <source>
        <dbReference type="SAM" id="Phobius"/>
    </source>
</evidence>
<reference evidence="7" key="1">
    <citation type="journal article" date="2015" name="Nature">
        <title>Complex archaea that bridge the gap between prokaryotes and eukaryotes.</title>
        <authorList>
            <person name="Spang A."/>
            <person name="Saw J.H."/>
            <person name="Jorgensen S.L."/>
            <person name="Zaremba-Niedzwiedzka K."/>
            <person name="Martijn J."/>
            <person name="Lind A.E."/>
            <person name="van Eijk R."/>
            <person name="Schleper C."/>
            <person name="Guy L."/>
            <person name="Ettema T.J."/>
        </authorList>
    </citation>
    <scope>NUCLEOTIDE SEQUENCE</scope>
</reference>
<evidence type="ECO:0000256" key="3">
    <source>
        <dbReference type="ARBA" id="ARBA00022692"/>
    </source>
</evidence>
<name>A0A0F9SH88_9ZZZZ</name>
<dbReference type="AlphaFoldDB" id="A0A0F9SH88"/>
<evidence type="ECO:0000313" key="7">
    <source>
        <dbReference type="EMBL" id="KKN36311.1"/>
    </source>
</evidence>
<feature type="transmembrane region" description="Helical" evidence="6">
    <location>
        <begin position="169"/>
        <end position="192"/>
    </location>
</feature>
<evidence type="ECO:0000256" key="5">
    <source>
        <dbReference type="ARBA" id="ARBA00023136"/>
    </source>
</evidence>
<dbReference type="EMBL" id="LAZR01001974">
    <property type="protein sequence ID" value="KKN36311.1"/>
    <property type="molecule type" value="Genomic_DNA"/>
</dbReference>
<dbReference type="Pfam" id="PF03706">
    <property type="entry name" value="LPG_synthase_TM"/>
    <property type="match status" value="1"/>
</dbReference>
<comment type="subcellular location">
    <subcellularLocation>
        <location evidence="1">Cell membrane</location>
        <topology evidence="1">Multi-pass membrane protein</topology>
    </subcellularLocation>
</comment>
<dbReference type="InterPro" id="IPR022791">
    <property type="entry name" value="L-PG_synthase/AglD"/>
</dbReference>
<dbReference type="GO" id="GO:0005886">
    <property type="term" value="C:plasma membrane"/>
    <property type="evidence" value="ECO:0007669"/>
    <property type="project" value="UniProtKB-SubCell"/>
</dbReference>
<feature type="transmembrane region" description="Helical" evidence="6">
    <location>
        <begin position="293"/>
        <end position="317"/>
    </location>
</feature>
<evidence type="ECO:0000256" key="1">
    <source>
        <dbReference type="ARBA" id="ARBA00004651"/>
    </source>
</evidence>
<keyword evidence="3 6" id="KW-0812">Transmembrane</keyword>
<feature type="transmembrane region" description="Helical" evidence="6">
    <location>
        <begin position="264"/>
        <end position="281"/>
    </location>
</feature>
<feature type="transmembrane region" description="Helical" evidence="6">
    <location>
        <begin position="323"/>
        <end position="339"/>
    </location>
</feature>
<accession>A0A0F9SH88</accession>
<dbReference type="NCBIfam" id="TIGR00374">
    <property type="entry name" value="flippase-like domain"/>
    <property type="match status" value="1"/>
</dbReference>
<gene>
    <name evidence="7" type="ORF">LCGC14_0774900</name>
</gene>
<feature type="transmembrane region" description="Helical" evidence="6">
    <location>
        <begin position="20"/>
        <end position="39"/>
    </location>
</feature>
<protein>
    <recommendedName>
        <fullName evidence="8">Flippase-like domain-containing protein</fullName>
    </recommendedName>
</protein>
<keyword evidence="4 6" id="KW-1133">Transmembrane helix</keyword>
<feature type="transmembrane region" description="Helical" evidence="6">
    <location>
        <begin position="134"/>
        <end position="153"/>
    </location>
</feature>
<keyword evidence="5 6" id="KW-0472">Membrane</keyword>
<organism evidence="7">
    <name type="scientific">marine sediment metagenome</name>
    <dbReference type="NCBI Taxonomy" id="412755"/>
    <lineage>
        <taxon>unclassified sequences</taxon>
        <taxon>metagenomes</taxon>
        <taxon>ecological metagenomes</taxon>
    </lineage>
</organism>
<feature type="transmembrane region" description="Helical" evidence="6">
    <location>
        <begin position="233"/>
        <end position="258"/>
    </location>
</feature>
<evidence type="ECO:0000256" key="2">
    <source>
        <dbReference type="ARBA" id="ARBA00022475"/>
    </source>
</evidence>
<sequence>MMEKSESRFLFWLRKNKNLIIGITTVILIIFMAFIADFPRLISKIIAIGIWGTILFIVTYTIAFIIRAYKLKQIFRNLNLTVKYSTCYFSLGISFVINDLTPGKVGDIAKMFFIKDKEDIKLSDSVISIAIERILDLILLFSISSFALIYLYIRNINDINEKILLGQSIQFYLIFGAIIIIGILILLILIIYKTDFIVRIIGKVSPKLSNLIKRFFKNFKNGIRSFKNNKKGLVSVILLGFLTWIIDAGIAIIFFYLLGYRLNIIIIILATLLTFFSKTFPITPGGWVVSENIGALFVFIFYAPELEFLEILSIFIIDHSFRSVYLFFFGGYSIFHYNFKLRDLEKLNNSEIKIQNNSNNLI</sequence>
<proteinExistence type="predicted"/>
<evidence type="ECO:0008006" key="8">
    <source>
        <dbReference type="Google" id="ProtNLM"/>
    </source>
</evidence>